<accession>A0A7X1B0Y2</accession>
<evidence type="ECO:0000259" key="2">
    <source>
        <dbReference type="PROSITE" id="PS51352"/>
    </source>
</evidence>
<dbReference type="InterPro" id="IPR036249">
    <property type="entry name" value="Thioredoxin-like_sf"/>
</dbReference>
<keyword evidence="1" id="KW-0732">Signal</keyword>
<protein>
    <submittedName>
        <fullName evidence="3">Redoxin domain-containing protein</fullName>
    </submittedName>
</protein>
<dbReference type="GO" id="GO:0030178">
    <property type="term" value="P:negative regulation of Wnt signaling pathway"/>
    <property type="evidence" value="ECO:0007669"/>
    <property type="project" value="TreeGrafter"/>
</dbReference>
<reference evidence="3 4" key="1">
    <citation type="submission" date="2020-07" db="EMBL/GenBank/DDBJ databases">
        <authorList>
            <person name="Feng X."/>
        </authorList>
    </citation>
    <scope>NUCLEOTIDE SEQUENCE [LARGE SCALE GENOMIC DNA]</scope>
    <source>
        <strain evidence="3 4">JCM14086</strain>
    </source>
</reference>
<dbReference type="Gene3D" id="3.40.30.10">
    <property type="entry name" value="Glutaredoxin"/>
    <property type="match status" value="1"/>
</dbReference>
<organism evidence="3 4">
    <name type="scientific">Puniceicoccus vermicola</name>
    <dbReference type="NCBI Taxonomy" id="388746"/>
    <lineage>
        <taxon>Bacteria</taxon>
        <taxon>Pseudomonadati</taxon>
        <taxon>Verrucomicrobiota</taxon>
        <taxon>Opitutia</taxon>
        <taxon>Puniceicoccales</taxon>
        <taxon>Puniceicoccaceae</taxon>
        <taxon>Puniceicoccus</taxon>
    </lineage>
</organism>
<comment type="caution">
    <text evidence="3">The sequence shown here is derived from an EMBL/GenBank/DDBJ whole genome shotgun (WGS) entry which is preliminary data.</text>
</comment>
<feature type="signal peptide" evidence="1">
    <location>
        <begin position="1"/>
        <end position="20"/>
    </location>
</feature>
<name>A0A7X1B0Y2_9BACT</name>
<evidence type="ECO:0000256" key="1">
    <source>
        <dbReference type="SAM" id="SignalP"/>
    </source>
</evidence>
<dbReference type="AlphaFoldDB" id="A0A7X1B0Y2"/>
<dbReference type="SUPFAM" id="SSF52833">
    <property type="entry name" value="Thioredoxin-like"/>
    <property type="match status" value="1"/>
</dbReference>
<evidence type="ECO:0000313" key="4">
    <source>
        <dbReference type="Proteomes" id="UP000525652"/>
    </source>
</evidence>
<dbReference type="InterPro" id="IPR012336">
    <property type="entry name" value="Thioredoxin-like_fold"/>
</dbReference>
<feature type="chain" id="PRO_5031050647" evidence="1">
    <location>
        <begin position="21"/>
        <end position="170"/>
    </location>
</feature>
<evidence type="ECO:0000313" key="3">
    <source>
        <dbReference type="EMBL" id="MBC2602460.1"/>
    </source>
</evidence>
<dbReference type="PANTHER" id="PTHR46472:SF1">
    <property type="entry name" value="NUCLEOREDOXIN"/>
    <property type="match status" value="1"/>
</dbReference>
<dbReference type="GO" id="GO:0004791">
    <property type="term" value="F:thioredoxin-disulfide reductase (NADPH) activity"/>
    <property type="evidence" value="ECO:0007669"/>
    <property type="project" value="TreeGrafter"/>
</dbReference>
<dbReference type="Proteomes" id="UP000525652">
    <property type="component" value="Unassembled WGS sequence"/>
</dbReference>
<dbReference type="RefSeq" id="WP_185693143.1">
    <property type="nucleotide sequence ID" value="NZ_JACHVA010000092.1"/>
</dbReference>
<dbReference type="GO" id="GO:0031397">
    <property type="term" value="P:negative regulation of protein ubiquitination"/>
    <property type="evidence" value="ECO:0007669"/>
    <property type="project" value="TreeGrafter"/>
</dbReference>
<gene>
    <name evidence="3" type="ORF">H5P30_11790</name>
</gene>
<dbReference type="PROSITE" id="PS51352">
    <property type="entry name" value="THIOREDOXIN_2"/>
    <property type="match status" value="1"/>
</dbReference>
<dbReference type="Pfam" id="PF13905">
    <property type="entry name" value="Thioredoxin_8"/>
    <property type="match status" value="1"/>
</dbReference>
<dbReference type="EMBL" id="JACHVA010000092">
    <property type="protein sequence ID" value="MBC2602460.1"/>
    <property type="molecule type" value="Genomic_DNA"/>
</dbReference>
<keyword evidence="4" id="KW-1185">Reference proteome</keyword>
<sequence>MKTILNSLLILSAVASSALAGTLQDRLSPDLVKLQGDELVDAPNALEGKDIIAVYYSAHWCPPCRQFTPGFSEWYDEASEKYPNFQLVFMSSDRSADAMKEYMEWGSMNFPAVKFDERRASGLGQYAARGNPYLVVLDADGNQLLGKPEGESWQSPAITLQDLQKLLEES</sequence>
<feature type="domain" description="Thioredoxin" evidence="2">
    <location>
        <begin position="12"/>
        <end position="170"/>
    </location>
</feature>
<dbReference type="InterPro" id="IPR013766">
    <property type="entry name" value="Thioredoxin_domain"/>
</dbReference>
<dbReference type="PANTHER" id="PTHR46472">
    <property type="entry name" value="NUCLEOREDOXIN"/>
    <property type="match status" value="1"/>
</dbReference>
<proteinExistence type="predicted"/>